<evidence type="ECO:0000259" key="1">
    <source>
        <dbReference type="Pfam" id="PF02036"/>
    </source>
</evidence>
<dbReference type="RefSeq" id="WP_011437813.1">
    <property type="nucleotide sequence ID" value="NC_007777.1"/>
</dbReference>
<dbReference type="InterPro" id="IPR003033">
    <property type="entry name" value="SCP2_sterol-bd_dom"/>
</dbReference>
<protein>
    <recommendedName>
        <fullName evidence="1">SCP2 domain-containing protein</fullName>
    </recommendedName>
</protein>
<dbReference type="SUPFAM" id="SSF55718">
    <property type="entry name" value="SCP-like"/>
    <property type="match status" value="1"/>
</dbReference>
<dbReference type="EMBL" id="CP000249">
    <property type="protein sequence ID" value="ABD12788.1"/>
    <property type="molecule type" value="Genomic_DNA"/>
</dbReference>
<dbReference type="eggNOG" id="COG3255">
    <property type="taxonomic scope" value="Bacteria"/>
</dbReference>
<proteinExistence type="predicted"/>
<feature type="domain" description="SCP2" evidence="1">
    <location>
        <begin position="44"/>
        <end position="144"/>
    </location>
</feature>
<accession>Q2J7F4</accession>
<dbReference type="Pfam" id="PF02036">
    <property type="entry name" value="SCP2"/>
    <property type="match status" value="1"/>
</dbReference>
<organism evidence="2 3">
    <name type="scientific">Frankia casuarinae (strain DSM 45818 / CECT 9043 / HFP020203 / CcI3)</name>
    <dbReference type="NCBI Taxonomy" id="106370"/>
    <lineage>
        <taxon>Bacteria</taxon>
        <taxon>Bacillati</taxon>
        <taxon>Actinomycetota</taxon>
        <taxon>Actinomycetes</taxon>
        <taxon>Frankiales</taxon>
        <taxon>Frankiaceae</taxon>
        <taxon>Frankia</taxon>
    </lineage>
</organism>
<dbReference type="OrthoDB" id="5243187at2"/>
<name>Q2J7F4_FRACC</name>
<sequence>MSDLAVDSTADPAKLVSGLPAMSEREVSDLLGGPAGDAVLDEVFRQMRDTFRPEQAQEENALVRFVLNGGPGGAVRTYELRVADGVCTLATPPATGTPSESAGEQTLTIITDRVRFVRVVSGQASGAKLFLTRKIKIDGDLKFGGRILSWFEIKKES</sequence>
<dbReference type="Gene3D" id="3.30.1050.10">
    <property type="entry name" value="SCP2 sterol-binding domain"/>
    <property type="match status" value="1"/>
</dbReference>
<dbReference type="Proteomes" id="UP000001937">
    <property type="component" value="Chromosome"/>
</dbReference>
<accession>A0A1X1PSJ3</accession>
<keyword evidence="3" id="KW-1185">Reference proteome</keyword>
<evidence type="ECO:0000313" key="3">
    <source>
        <dbReference type="Proteomes" id="UP000001937"/>
    </source>
</evidence>
<reference evidence="2 3" key="1">
    <citation type="journal article" date="2007" name="Genome Res.">
        <title>Genome characteristics of facultatively symbiotic Frankia sp. strains reflect host range and host plant biogeography.</title>
        <authorList>
            <person name="Normand P."/>
            <person name="Lapierre P."/>
            <person name="Tisa L.S."/>
            <person name="Gogarten J.P."/>
            <person name="Alloisio N."/>
            <person name="Bagnarol E."/>
            <person name="Bassi C.A."/>
            <person name="Berry A.M."/>
            <person name="Bickhart D.M."/>
            <person name="Choisne N."/>
            <person name="Couloux A."/>
            <person name="Cournoyer B."/>
            <person name="Cruveiller S."/>
            <person name="Daubin V."/>
            <person name="Demange N."/>
            <person name="Francino M.P."/>
            <person name="Goltsman E."/>
            <person name="Huang Y."/>
            <person name="Kopp O.R."/>
            <person name="Labarre L."/>
            <person name="Lapidus A."/>
            <person name="Lavire C."/>
            <person name="Marechal J."/>
            <person name="Martinez M."/>
            <person name="Mastronunzio J.E."/>
            <person name="Mullin B.C."/>
            <person name="Niemann J."/>
            <person name="Pujic P."/>
            <person name="Rawnsley T."/>
            <person name="Rouy Z."/>
            <person name="Schenowitz C."/>
            <person name="Sellstedt A."/>
            <person name="Tavares F."/>
            <person name="Tomkins J.P."/>
            <person name="Vallenet D."/>
            <person name="Valverde C."/>
            <person name="Wall L.G."/>
            <person name="Wang Y."/>
            <person name="Medigue C."/>
            <person name="Benson D.R."/>
        </authorList>
    </citation>
    <scope>NUCLEOTIDE SEQUENCE [LARGE SCALE GENOMIC DNA]</scope>
    <source>
        <strain evidence="3">DSM 45818 / CECT 9043 / CcI3</strain>
    </source>
</reference>
<gene>
    <name evidence="2" type="ordered locus">Francci3_3434</name>
</gene>
<dbReference type="AlphaFoldDB" id="Q2J7F4"/>
<dbReference type="InterPro" id="IPR036527">
    <property type="entry name" value="SCP2_sterol-bd_dom_sf"/>
</dbReference>
<dbReference type="KEGG" id="fra:Francci3_3434"/>
<evidence type="ECO:0000313" key="2">
    <source>
        <dbReference type="EMBL" id="ABD12788.1"/>
    </source>
</evidence>
<dbReference type="STRING" id="106370.Francci3_3434"/>
<dbReference type="HOGENOM" id="CLU_118604_0_0_11"/>